<keyword evidence="3 7" id="KW-0507">mRNA processing</keyword>
<keyword evidence="10" id="KW-1185">Reference proteome</keyword>
<evidence type="ECO:0000313" key="10">
    <source>
        <dbReference type="Proteomes" id="UP000326924"/>
    </source>
</evidence>
<keyword evidence="5 7" id="KW-0508">mRNA splicing</keyword>
<evidence type="ECO:0000313" key="9">
    <source>
        <dbReference type="EMBL" id="KAA8907449.1"/>
    </source>
</evidence>
<feature type="region of interest" description="Disordered" evidence="8">
    <location>
        <begin position="196"/>
        <end position="221"/>
    </location>
</feature>
<comment type="similarity">
    <text evidence="2 7">Belongs to the PRP38 family.</text>
</comment>
<comment type="subcellular location">
    <subcellularLocation>
        <location evidence="1 7">Nucleus</location>
    </subcellularLocation>
</comment>
<evidence type="ECO:0000256" key="4">
    <source>
        <dbReference type="ARBA" id="ARBA00022728"/>
    </source>
</evidence>
<dbReference type="Pfam" id="PF03371">
    <property type="entry name" value="PRP38"/>
    <property type="match status" value="1"/>
</dbReference>
<name>A0A5J5EYD3_9PEZI</name>
<protein>
    <recommendedName>
        <fullName evidence="7">Pre-mRNA-splicing factor 38</fullName>
    </recommendedName>
</protein>
<evidence type="ECO:0000256" key="5">
    <source>
        <dbReference type="ARBA" id="ARBA00023187"/>
    </source>
</evidence>
<evidence type="ECO:0000256" key="7">
    <source>
        <dbReference type="RuleBase" id="RU367025"/>
    </source>
</evidence>
<dbReference type="OrthoDB" id="190958at2759"/>
<organism evidence="9 10">
    <name type="scientific">Sphaerosporella brunnea</name>
    <dbReference type="NCBI Taxonomy" id="1250544"/>
    <lineage>
        <taxon>Eukaryota</taxon>
        <taxon>Fungi</taxon>
        <taxon>Dikarya</taxon>
        <taxon>Ascomycota</taxon>
        <taxon>Pezizomycotina</taxon>
        <taxon>Pezizomycetes</taxon>
        <taxon>Pezizales</taxon>
        <taxon>Pyronemataceae</taxon>
        <taxon>Sphaerosporella</taxon>
    </lineage>
</organism>
<evidence type="ECO:0000256" key="3">
    <source>
        <dbReference type="ARBA" id="ARBA00022664"/>
    </source>
</evidence>
<dbReference type="AlphaFoldDB" id="A0A5J5EYD3"/>
<reference evidence="9 10" key="1">
    <citation type="submission" date="2019-09" db="EMBL/GenBank/DDBJ databases">
        <title>Draft genome of the ectomycorrhizal ascomycete Sphaerosporella brunnea.</title>
        <authorList>
            <consortium name="DOE Joint Genome Institute"/>
            <person name="Benucci G.M."/>
            <person name="Marozzi G."/>
            <person name="Antonielli L."/>
            <person name="Sanchez S."/>
            <person name="Marco P."/>
            <person name="Wang X."/>
            <person name="Falini L.B."/>
            <person name="Barry K."/>
            <person name="Haridas S."/>
            <person name="Lipzen A."/>
            <person name="Labutti K."/>
            <person name="Grigoriev I.V."/>
            <person name="Murat C."/>
            <person name="Martin F."/>
            <person name="Albertini E."/>
            <person name="Donnini D."/>
            <person name="Bonito G."/>
        </authorList>
    </citation>
    <scope>NUCLEOTIDE SEQUENCE [LARGE SCALE GENOMIC DNA]</scope>
    <source>
        <strain evidence="9 10">Sb_GMNB300</strain>
    </source>
</reference>
<comment type="function">
    <text evidence="7">Required for pre-mRNA splicing.</text>
</comment>
<dbReference type="InParanoid" id="A0A5J5EYD3"/>
<dbReference type="EMBL" id="VXIS01000079">
    <property type="protein sequence ID" value="KAA8907449.1"/>
    <property type="molecule type" value="Genomic_DNA"/>
</dbReference>
<dbReference type="GO" id="GO:0005681">
    <property type="term" value="C:spliceosomal complex"/>
    <property type="evidence" value="ECO:0007669"/>
    <property type="project" value="UniProtKB-KW"/>
</dbReference>
<evidence type="ECO:0000256" key="8">
    <source>
        <dbReference type="SAM" id="MobiDB-lite"/>
    </source>
</evidence>
<dbReference type="Proteomes" id="UP000326924">
    <property type="component" value="Unassembled WGS sequence"/>
</dbReference>
<evidence type="ECO:0000256" key="2">
    <source>
        <dbReference type="ARBA" id="ARBA00006164"/>
    </source>
</evidence>
<accession>A0A5J5EYD3</accession>
<keyword evidence="4 7" id="KW-0747">Spliceosome</keyword>
<evidence type="ECO:0000256" key="6">
    <source>
        <dbReference type="ARBA" id="ARBA00023242"/>
    </source>
</evidence>
<comment type="caution">
    <text evidence="9">The sequence shown here is derived from an EMBL/GenBank/DDBJ whole genome shotgun (WGS) entry which is preliminary data.</text>
</comment>
<gene>
    <name evidence="9" type="ORF">FN846DRAFT_947064</name>
</gene>
<keyword evidence="6 7" id="KW-0539">Nucleus</keyword>
<proteinExistence type="inferred from homology"/>
<dbReference type="PANTHER" id="PTHR23142">
    <property type="entry name" value="PRE-MRNA-SPLICING FACTOR 38A-RELATED"/>
    <property type="match status" value="1"/>
</dbReference>
<sequence>MASNETKPKDSKPKVHLADAKALLDSRGLYEGQTFHGVNPLLLVEKIIRDRILESLYWKEQCFGLNAATLLDRATELTYIGGEYGNQKPTPFICLVFKLLQLQPEKEIILAYLHDPEFKYLRALAAMYIRLTWNAVEVFKTLEPLLGDYRKLRVRGMGGWRQSYMDEFIDDLLTKERVCDIALPRMMTRAMLEDAEELEPRESLLGSELESEGEDEEEGEI</sequence>
<evidence type="ECO:0000256" key="1">
    <source>
        <dbReference type="ARBA" id="ARBA00004123"/>
    </source>
</evidence>
<dbReference type="GO" id="GO:0000398">
    <property type="term" value="P:mRNA splicing, via spliceosome"/>
    <property type="evidence" value="ECO:0007669"/>
    <property type="project" value="UniProtKB-UniRule"/>
</dbReference>
<feature type="compositionally biased region" description="Acidic residues" evidence="8">
    <location>
        <begin position="209"/>
        <end position="221"/>
    </location>
</feature>
<dbReference type="InterPro" id="IPR005037">
    <property type="entry name" value="PRP38"/>
</dbReference>